<reference evidence="1 2" key="1">
    <citation type="journal article" date="2022" name="G3 (Bethesda)">
        <title>Whole-genome sequence and methylome profiling of the almond [Prunus dulcis (Mill.) D.A. Webb] cultivar 'Nonpareil'.</title>
        <authorList>
            <person name="D'Amico-Willman K.M."/>
            <person name="Ouma W.Z."/>
            <person name="Meulia T."/>
            <person name="Sideli G.M."/>
            <person name="Gradziel T.M."/>
            <person name="Fresnedo-Ramirez J."/>
        </authorList>
    </citation>
    <scope>NUCLEOTIDE SEQUENCE [LARGE SCALE GENOMIC DNA]</scope>
    <source>
        <strain evidence="1">Clone GOH B32 T37-40</strain>
    </source>
</reference>
<evidence type="ECO:0000313" key="1">
    <source>
        <dbReference type="EMBL" id="KAI5337710.1"/>
    </source>
</evidence>
<evidence type="ECO:0000313" key="2">
    <source>
        <dbReference type="Proteomes" id="UP001054821"/>
    </source>
</evidence>
<proteinExistence type="predicted"/>
<comment type="caution">
    <text evidence="1">The sequence shown here is derived from an EMBL/GenBank/DDBJ whole genome shotgun (WGS) entry which is preliminary data.</text>
</comment>
<dbReference type="Proteomes" id="UP001054821">
    <property type="component" value="Chromosome 3"/>
</dbReference>
<sequence length="160" mass="18115">MRFIISGGSLLRCDIPKLSLRSVLFDEVLVQNELGLILIWIVPKVRPIELFTIVGDDCVPEVELADDVFPYEVLDFGCRDRSKGFGFDPPCKVVHYDDCKYELSLTLWHWAIRSNPHCANGQGLTIGVRGSASCFGIEPKRWQEPHCCTSLTAFEWRVGQ</sequence>
<name>A0AAD4W6A5_PRUDU</name>
<protein>
    <submittedName>
        <fullName evidence="1">Uncharacterized protein</fullName>
    </submittedName>
</protein>
<keyword evidence="2" id="KW-1185">Reference proteome</keyword>
<accession>A0AAD4W6A5</accession>
<dbReference type="AlphaFoldDB" id="A0AAD4W6A5"/>
<dbReference type="EMBL" id="JAJFAZ020000003">
    <property type="protein sequence ID" value="KAI5337710.1"/>
    <property type="molecule type" value="Genomic_DNA"/>
</dbReference>
<gene>
    <name evidence="1" type="ORF">L3X38_016981</name>
</gene>
<organism evidence="1 2">
    <name type="scientific">Prunus dulcis</name>
    <name type="common">Almond</name>
    <name type="synonym">Amygdalus dulcis</name>
    <dbReference type="NCBI Taxonomy" id="3755"/>
    <lineage>
        <taxon>Eukaryota</taxon>
        <taxon>Viridiplantae</taxon>
        <taxon>Streptophyta</taxon>
        <taxon>Embryophyta</taxon>
        <taxon>Tracheophyta</taxon>
        <taxon>Spermatophyta</taxon>
        <taxon>Magnoliopsida</taxon>
        <taxon>eudicotyledons</taxon>
        <taxon>Gunneridae</taxon>
        <taxon>Pentapetalae</taxon>
        <taxon>rosids</taxon>
        <taxon>fabids</taxon>
        <taxon>Rosales</taxon>
        <taxon>Rosaceae</taxon>
        <taxon>Amygdaloideae</taxon>
        <taxon>Amygdaleae</taxon>
        <taxon>Prunus</taxon>
    </lineage>
</organism>